<dbReference type="InterPro" id="IPR045864">
    <property type="entry name" value="aa-tRNA-synth_II/BPL/LPL"/>
</dbReference>
<organism evidence="8 9">
    <name type="scientific">Prosthecodimorpha hirschii</name>
    <dbReference type="NCBI Taxonomy" id="665126"/>
    <lineage>
        <taxon>Bacteria</taxon>
        <taxon>Pseudomonadati</taxon>
        <taxon>Pseudomonadota</taxon>
        <taxon>Alphaproteobacteria</taxon>
        <taxon>Hyphomicrobiales</taxon>
        <taxon>Ancalomicrobiaceae</taxon>
        <taxon>Prosthecodimorpha</taxon>
    </lineage>
</organism>
<dbReference type="CDD" id="cd16442">
    <property type="entry name" value="BPL"/>
    <property type="match status" value="1"/>
</dbReference>
<dbReference type="Gene3D" id="3.30.930.10">
    <property type="entry name" value="Bira Bifunctional Protein, Domain 2"/>
    <property type="match status" value="1"/>
</dbReference>
<dbReference type="PROSITE" id="PS51733">
    <property type="entry name" value="BPL_LPL_CATALYTIC"/>
    <property type="match status" value="1"/>
</dbReference>
<keyword evidence="3" id="KW-0067">ATP-binding</keyword>
<dbReference type="InterPro" id="IPR008988">
    <property type="entry name" value="Transcriptional_repressor_C"/>
</dbReference>
<dbReference type="EC" id="6.3.4.15" evidence="5"/>
<keyword evidence="2" id="KW-0547">Nucleotide-binding</keyword>
<dbReference type="InterPro" id="IPR004408">
    <property type="entry name" value="Biotin_CoA_COase_ligase"/>
</dbReference>
<dbReference type="RefSeq" id="WP_054362363.1">
    <property type="nucleotide sequence ID" value="NZ_LJYW01000002.1"/>
</dbReference>
<dbReference type="Proteomes" id="UP000048984">
    <property type="component" value="Unassembled WGS sequence"/>
</dbReference>
<reference evidence="8 9" key="2">
    <citation type="submission" date="2015-10" db="EMBL/GenBank/DDBJ databases">
        <title>Draft Genome Sequence of Prosthecomicrobium hirschii ATCC 27832.</title>
        <authorList>
            <person name="Daniel J."/>
            <person name="Givan S.A."/>
            <person name="Brun Y.V."/>
            <person name="Brown P.J."/>
        </authorList>
    </citation>
    <scope>NUCLEOTIDE SEQUENCE [LARGE SCALE GENOMIC DNA]</scope>
    <source>
        <strain evidence="8 9">16</strain>
    </source>
</reference>
<keyword evidence="1" id="KW-0436">Ligase</keyword>
<accession>A0A0P6VFI1</accession>
<dbReference type="InterPro" id="IPR003142">
    <property type="entry name" value="BPL_C"/>
</dbReference>
<dbReference type="PANTHER" id="PTHR12835:SF5">
    <property type="entry name" value="BIOTIN--PROTEIN LIGASE"/>
    <property type="match status" value="1"/>
</dbReference>
<evidence type="ECO:0000313" key="8">
    <source>
        <dbReference type="EMBL" id="KPL50773.1"/>
    </source>
</evidence>
<proteinExistence type="predicted"/>
<evidence type="ECO:0000256" key="3">
    <source>
        <dbReference type="ARBA" id="ARBA00022840"/>
    </source>
</evidence>
<dbReference type="EMBL" id="LJYW01000002">
    <property type="protein sequence ID" value="KPL50773.1"/>
    <property type="molecule type" value="Genomic_DNA"/>
</dbReference>
<sequence length="260" mass="26997">MDQPALGAKARAAGIRLECFRTIGSTNTEAMERARAGDPGRVWFYAEEQTAGRGRRGRSWSTPTGNMAASYLRILEIGPQAAATYSFVAGLALHEALSGLLAGSRLALKWPNDLLLDGAKLSGILLEAEQLGGGRMALVVGIGVNVLSAPEGLPYPTASLAGAGLAVPAAQVFERLAEAWVEIEALWDEGRGLPAILSLWRQRAAGLGAPVSVTLGSQTVSGRFEDIDAEGRLVVVAADGRRQAVTAGEVHFGAAATAAP</sequence>
<dbReference type="PANTHER" id="PTHR12835">
    <property type="entry name" value="BIOTIN PROTEIN LIGASE"/>
    <property type="match status" value="1"/>
</dbReference>
<evidence type="ECO:0000256" key="5">
    <source>
        <dbReference type="ARBA" id="ARBA00024227"/>
    </source>
</evidence>
<evidence type="ECO:0000256" key="6">
    <source>
        <dbReference type="ARBA" id="ARBA00047846"/>
    </source>
</evidence>
<dbReference type="Pfam" id="PF03099">
    <property type="entry name" value="BPL_LplA_LipB"/>
    <property type="match status" value="1"/>
</dbReference>
<dbReference type="AlphaFoldDB" id="A0A0P6VFI1"/>
<dbReference type="SUPFAM" id="SSF50037">
    <property type="entry name" value="C-terminal domain of transcriptional repressors"/>
    <property type="match status" value="1"/>
</dbReference>
<evidence type="ECO:0000313" key="9">
    <source>
        <dbReference type="Proteomes" id="UP000048984"/>
    </source>
</evidence>
<evidence type="ECO:0000256" key="2">
    <source>
        <dbReference type="ARBA" id="ARBA00022741"/>
    </source>
</evidence>
<dbReference type="InterPro" id="IPR004143">
    <property type="entry name" value="BPL_LPL_catalytic"/>
</dbReference>
<protein>
    <recommendedName>
        <fullName evidence="5">biotin--[biotin carboxyl-carrier protein] ligase</fullName>
        <ecNumber evidence="5">6.3.4.15</ecNumber>
    </recommendedName>
</protein>
<evidence type="ECO:0000256" key="1">
    <source>
        <dbReference type="ARBA" id="ARBA00022598"/>
    </source>
</evidence>
<keyword evidence="9" id="KW-1185">Reference proteome</keyword>
<dbReference type="SUPFAM" id="SSF55681">
    <property type="entry name" value="Class II aaRS and biotin synthetases"/>
    <property type="match status" value="1"/>
</dbReference>
<dbReference type="GO" id="GO:0005524">
    <property type="term" value="F:ATP binding"/>
    <property type="evidence" value="ECO:0007669"/>
    <property type="project" value="UniProtKB-KW"/>
</dbReference>
<comment type="catalytic activity">
    <reaction evidence="6">
        <text>biotin + L-lysyl-[protein] + ATP = N(6)-biotinyl-L-lysyl-[protein] + AMP + diphosphate + H(+)</text>
        <dbReference type="Rhea" id="RHEA:11756"/>
        <dbReference type="Rhea" id="RHEA-COMP:9752"/>
        <dbReference type="Rhea" id="RHEA-COMP:10505"/>
        <dbReference type="ChEBI" id="CHEBI:15378"/>
        <dbReference type="ChEBI" id="CHEBI:29969"/>
        <dbReference type="ChEBI" id="CHEBI:30616"/>
        <dbReference type="ChEBI" id="CHEBI:33019"/>
        <dbReference type="ChEBI" id="CHEBI:57586"/>
        <dbReference type="ChEBI" id="CHEBI:83144"/>
        <dbReference type="ChEBI" id="CHEBI:456215"/>
        <dbReference type="EC" id="6.3.4.15"/>
    </reaction>
</comment>
<comment type="caution">
    <text evidence="8">The sequence shown here is derived from an EMBL/GenBank/DDBJ whole genome shotgun (WGS) entry which is preliminary data.</text>
</comment>
<dbReference type="Pfam" id="PF02237">
    <property type="entry name" value="BPL_C"/>
    <property type="match status" value="1"/>
</dbReference>
<keyword evidence="4" id="KW-0092">Biotin</keyword>
<evidence type="ECO:0000256" key="4">
    <source>
        <dbReference type="ARBA" id="ARBA00023267"/>
    </source>
</evidence>
<dbReference type="NCBIfam" id="TIGR00121">
    <property type="entry name" value="birA_ligase"/>
    <property type="match status" value="1"/>
</dbReference>
<gene>
    <name evidence="8" type="ORF">ABB55_27975</name>
</gene>
<dbReference type="GO" id="GO:0004077">
    <property type="term" value="F:biotin--[biotin carboxyl-carrier protein] ligase activity"/>
    <property type="evidence" value="ECO:0007669"/>
    <property type="project" value="UniProtKB-EC"/>
</dbReference>
<dbReference type="GO" id="GO:0005737">
    <property type="term" value="C:cytoplasm"/>
    <property type="evidence" value="ECO:0007669"/>
    <property type="project" value="TreeGrafter"/>
</dbReference>
<dbReference type="STRING" id="665126.ABB55_27975"/>
<name>A0A0P6VFI1_9HYPH</name>
<feature type="domain" description="BPL/LPL catalytic" evidence="7">
    <location>
        <begin position="6"/>
        <end position="188"/>
    </location>
</feature>
<reference evidence="8 9" key="1">
    <citation type="submission" date="2015-09" db="EMBL/GenBank/DDBJ databases">
        <authorList>
            <person name="Jackson K.R."/>
            <person name="Lunt B.L."/>
            <person name="Fisher J.N.B."/>
            <person name="Gardner A.V."/>
            <person name="Bailey M.E."/>
            <person name="Deus L.M."/>
            <person name="Earl A.S."/>
            <person name="Gibby P.D."/>
            <person name="Hartmann K.A."/>
            <person name="Liu J.E."/>
            <person name="Manci A.M."/>
            <person name="Nielsen D.A."/>
            <person name="Solomon M.B."/>
            <person name="Breakwell D.P."/>
            <person name="Burnett S.H."/>
            <person name="Grose J.H."/>
        </authorList>
    </citation>
    <scope>NUCLEOTIDE SEQUENCE [LARGE SCALE GENOMIC DNA]</scope>
    <source>
        <strain evidence="8 9">16</strain>
    </source>
</reference>
<evidence type="ECO:0000259" key="7">
    <source>
        <dbReference type="PROSITE" id="PS51733"/>
    </source>
</evidence>
<dbReference type="Gene3D" id="2.30.30.100">
    <property type="match status" value="1"/>
</dbReference>